<proteinExistence type="predicted"/>
<comment type="caution">
    <text evidence="1">The sequence shown here is derived from an EMBL/GenBank/DDBJ whole genome shotgun (WGS) entry which is preliminary data.</text>
</comment>
<evidence type="ECO:0000313" key="1">
    <source>
        <dbReference type="EMBL" id="KAL3047044.1"/>
    </source>
</evidence>
<reference evidence="1 2" key="1">
    <citation type="journal article" date="2022" name="G3 (Bethesda)">
        <title>Evaluating Illumina-, Nanopore-, and PacBio-based genome assembly strategies with the bald notothen, Trematomus borchgrevinki.</title>
        <authorList>
            <person name="Rayamajhi N."/>
            <person name="Cheng C.C."/>
            <person name="Catchen J.M."/>
        </authorList>
    </citation>
    <scope>NUCLEOTIDE SEQUENCE [LARGE SCALE GENOMIC DNA]</scope>
    <source>
        <strain evidence="1">AGRC-2024</strain>
    </source>
</reference>
<name>A0ABD2FZ49_PAGBO</name>
<accession>A0ABD2FZ49</accession>
<reference evidence="1 2" key="2">
    <citation type="journal article" date="2024" name="G3 (Bethesda)">
        <title>The genome of the cryopelagic Antarctic bald notothen, Trematomus borchgrevinki.</title>
        <authorList>
            <person name="Rayamajhi N."/>
            <person name="Rivera-Colon A.G."/>
            <person name="Minhas B.F."/>
            <person name="Cheng C.C."/>
            <person name="Catchen J.M."/>
        </authorList>
    </citation>
    <scope>NUCLEOTIDE SEQUENCE [LARGE SCALE GENOMIC DNA]</scope>
    <source>
        <strain evidence="1">AGRC-2024</strain>
    </source>
</reference>
<gene>
    <name evidence="1" type="ORF">OYC64_021300</name>
</gene>
<dbReference type="EMBL" id="JBIYXZ010002084">
    <property type="protein sequence ID" value="KAL3047044.1"/>
    <property type="molecule type" value="Genomic_DNA"/>
</dbReference>
<keyword evidence="2" id="KW-1185">Reference proteome</keyword>
<dbReference type="Proteomes" id="UP001619887">
    <property type="component" value="Unassembled WGS sequence"/>
</dbReference>
<dbReference type="AlphaFoldDB" id="A0ABD2FZ49"/>
<organism evidence="1 2">
    <name type="scientific">Pagothenia borchgrevinki</name>
    <name type="common">Bald rockcod</name>
    <name type="synonym">Trematomus borchgrevinki</name>
    <dbReference type="NCBI Taxonomy" id="8213"/>
    <lineage>
        <taxon>Eukaryota</taxon>
        <taxon>Metazoa</taxon>
        <taxon>Chordata</taxon>
        <taxon>Craniata</taxon>
        <taxon>Vertebrata</taxon>
        <taxon>Euteleostomi</taxon>
        <taxon>Actinopterygii</taxon>
        <taxon>Neopterygii</taxon>
        <taxon>Teleostei</taxon>
        <taxon>Neoteleostei</taxon>
        <taxon>Acanthomorphata</taxon>
        <taxon>Eupercaria</taxon>
        <taxon>Perciformes</taxon>
        <taxon>Notothenioidei</taxon>
        <taxon>Nototheniidae</taxon>
        <taxon>Pagothenia</taxon>
    </lineage>
</organism>
<evidence type="ECO:0000313" key="2">
    <source>
        <dbReference type="Proteomes" id="UP001619887"/>
    </source>
</evidence>
<protein>
    <submittedName>
        <fullName evidence="1">Uncharacterized protein</fullName>
    </submittedName>
</protein>
<sequence>MDPSDSLYEVTYNLMCLTNDCRFASSREKSQSIISTARQEVTSRPWLSDLLPEWVEDFFGSFEVKPVSRPANPRHASLLPATVPNKAPFEDPFAGSRLAFGGPLSLHKASRQHGRRRKARIPAGAPAGWFRFRSQFRPQLPCFRLQFQLQLQFLPQQPCFRLQFRPLLPCFWLQFRLQYWFPGRRQPPVSCRRSDRRQFPVSSRRSDRLQLPVSCWWSGPLKSFLKSLL</sequence>